<comment type="caution">
    <text evidence="1">The sequence shown here is derived from an EMBL/GenBank/DDBJ whole genome shotgun (WGS) entry which is preliminary data.</text>
</comment>
<name>A0ABR3DQI6_NEUIN</name>
<accession>A0ABR3DQI6</accession>
<organism evidence="1 2">
    <name type="scientific">Neurospora intermedia</name>
    <dbReference type="NCBI Taxonomy" id="5142"/>
    <lineage>
        <taxon>Eukaryota</taxon>
        <taxon>Fungi</taxon>
        <taxon>Dikarya</taxon>
        <taxon>Ascomycota</taxon>
        <taxon>Pezizomycotina</taxon>
        <taxon>Sordariomycetes</taxon>
        <taxon>Sordariomycetidae</taxon>
        <taxon>Sordariales</taxon>
        <taxon>Sordariaceae</taxon>
        <taxon>Neurospora</taxon>
    </lineage>
</organism>
<sequence>MIQCYCQIQLEIQTAAWADGEILMGKAIDDAWRDPSKLGSFSFYNVSNGRSEVPTQLPSQPLIHVDIPAQSRYPIYSSSTPIFIYQSTDNSAVSIRANLPTLTNRTAPRTQFPGSWTHSNCYCIR</sequence>
<dbReference type="Proteomes" id="UP001451303">
    <property type="component" value="Unassembled WGS sequence"/>
</dbReference>
<reference evidence="1 2" key="1">
    <citation type="submission" date="2023-09" db="EMBL/GenBank/DDBJ databases">
        <title>Multi-omics analysis of a traditional fermented food reveals byproduct-associated fungal strains for waste-to-food upcycling.</title>
        <authorList>
            <consortium name="Lawrence Berkeley National Laboratory"/>
            <person name="Rekdal V.M."/>
            <person name="Villalobos-Escobedo J.M."/>
            <person name="Rodriguez-Valeron N."/>
            <person name="Garcia M.O."/>
            <person name="Vasquez D.P."/>
            <person name="Damayanti I."/>
            <person name="Sorensen P.M."/>
            <person name="Baidoo E.E."/>
            <person name="De Carvalho A.C."/>
            <person name="Riley R."/>
            <person name="Lipzen A."/>
            <person name="He G."/>
            <person name="Yan M."/>
            <person name="Haridas S."/>
            <person name="Daum C."/>
            <person name="Yoshinaga Y."/>
            <person name="Ng V."/>
            <person name="Grigoriev I.V."/>
            <person name="Munk R."/>
            <person name="Nuraida L."/>
            <person name="Wijaya C.H."/>
            <person name="Morales P.-C."/>
            <person name="Keasling J.D."/>
        </authorList>
    </citation>
    <scope>NUCLEOTIDE SEQUENCE [LARGE SCALE GENOMIC DNA]</scope>
    <source>
        <strain evidence="1 2">FGSC 2613</strain>
    </source>
</reference>
<evidence type="ECO:0000313" key="2">
    <source>
        <dbReference type="Proteomes" id="UP001451303"/>
    </source>
</evidence>
<gene>
    <name evidence="1" type="ORF">QR685DRAFT_567796</name>
</gene>
<protein>
    <submittedName>
        <fullName evidence="1">Uncharacterized protein</fullName>
    </submittedName>
</protein>
<evidence type="ECO:0000313" key="1">
    <source>
        <dbReference type="EMBL" id="KAL0474911.1"/>
    </source>
</evidence>
<keyword evidence="2" id="KW-1185">Reference proteome</keyword>
<dbReference type="EMBL" id="JAVLET010000001">
    <property type="protein sequence ID" value="KAL0474911.1"/>
    <property type="molecule type" value="Genomic_DNA"/>
</dbReference>
<proteinExistence type="predicted"/>